<dbReference type="PANTHER" id="PTHR37013:SF3">
    <property type="entry name" value="INTEGRAL MEMBRANE PROTEIN (AFU_ORTHOLOGUE AFUA_1G05950)"/>
    <property type="match status" value="1"/>
</dbReference>
<evidence type="ECO:0000259" key="2">
    <source>
        <dbReference type="Pfam" id="PF24802"/>
    </source>
</evidence>
<dbReference type="AlphaFoldDB" id="A0A9P9AI65"/>
<keyword evidence="1" id="KW-1133">Transmembrane helix</keyword>
<proteinExistence type="predicted"/>
<dbReference type="PANTHER" id="PTHR37013">
    <property type="entry name" value="INTEGRAL MEMBRANE PROTEIN (AFU_ORTHOLOGUE AFUA_1G05950)-RELATED"/>
    <property type="match status" value="1"/>
</dbReference>
<evidence type="ECO:0000313" key="3">
    <source>
        <dbReference type="EMBL" id="KAH6869336.1"/>
    </source>
</evidence>
<dbReference type="Pfam" id="PF24802">
    <property type="entry name" value="DUF7703"/>
    <property type="match status" value="1"/>
</dbReference>
<name>A0A9P9AI65_9HYPO</name>
<evidence type="ECO:0000313" key="4">
    <source>
        <dbReference type="Proteomes" id="UP000777438"/>
    </source>
</evidence>
<keyword evidence="4" id="KW-1185">Reference proteome</keyword>
<dbReference type="OrthoDB" id="405906at2759"/>
<protein>
    <recommendedName>
        <fullName evidence="2">DUF7703 domain-containing protein</fullName>
    </recommendedName>
</protein>
<dbReference type="InterPro" id="IPR056120">
    <property type="entry name" value="DUF7703"/>
</dbReference>
<feature type="transmembrane region" description="Helical" evidence="1">
    <location>
        <begin position="63"/>
        <end position="86"/>
    </location>
</feature>
<feature type="domain" description="DUF7703" evidence="2">
    <location>
        <begin position="1"/>
        <end position="205"/>
    </location>
</feature>
<feature type="transmembrane region" description="Helical" evidence="1">
    <location>
        <begin position="106"/>
        <end position="125"/>
    </location>
</feature>
<sequence length="207" mass="23483">MVVAALGIPCHATAFMLRYFGLAPNLPLCFLTVIGWVAMVTGQSVVLWTRLHLVVYDERKIRWVLILIIFNACLVQIPESVLFVLCNLGNPAPYIDVFNIYKRIEIIGFTIQESIIASLLLWEAFHSLKPTVAIKPAQGRIIFRDLIFLVALVVLFDSVLIALEYTKKFEIETICKPFVYSIKLKVEFTVLNELLAFTRMRACSCSP</sequence>
<comment type="caution">
    <text evidence="3">The sequence shown here is derived from an EMBL/GenBank/DDBJ whole genome shotgun (WGS) entry which is preliminary data.</text>
</comment>
<organism evidence="3 4">
    <name type="scientific">Thelonectria olida</name>
    <dbReference type="NCBI Taxonomy" id="1576542"/>
    <lineage>
        <taxon>Eukaryota</taxon>
        <taxon>Fungi</taxon>
        <taxon>Dikarya</taxon>
        <taxon>Ascomycota</taxon>
        <taxon>Pezizomycotina</taxon>
        <taxon>Sordariomycetes</taxon>
        <taxon>Hypocreomycetidae</taxon>
        <taxon>Hypocreales</taxon>
        <taxon>Nectriaceae</taxon>
        <taxon>Thelonectria</taxon>
    </lineage>
</organism>
<feature type="transmembrane region" description="Helical" evidence="1">
    <location>
        <begin position="30"/>
        <end position="51"/>
    </location>
</feature>
<feature type="transmembrane region" description="Helical" evidence="1">
    <location>
        <begin position="146"/>
        <end position="165"/>
    </location>
</feature>
<gene>
    <name evidence="3" type="ORF">B0T10DRAFT_501681</name>
</gene>
<keyword evidence="1" id="KW-0812">Transmembrane</keyword>
<evidence type="ECO:0000256" key="1">
    <source>
        <dbReference type="SAM" id="Phobius"/>
    </source>
</evidence>
<dbReference type="Proteomes" id="UP000777438">
    <property type="component" value="Unassembled WGS sequence"/>
</dbReference>
<keyword evidence="1" id="KW-0472">Membrane</keyword>
<reference evidence="3 4" key="1">
    <citation type="journal article" date="2021" name="Nat. Commun.">
        <title>Genetic determinants of endophytism in the Arabidopsis root mycobiome.</title>
        <authorList>
            <person name="Mesny F."/>
            <person name="Miyauchi S."/>
            <person name="Thiergart T."/>
            <person name="Pickel B."/>
            <person name="Atanasova L."/>
            <person name="Karlsson M."/>
            <person name="Huettel B."/>
            <person name="Barry K.W."/>
            <person name="Haridas S."/>
            <person name="Chen C."/>
            <person name="Bauer D."/>
            <person name="Andreopoulos W."/>
            <person name="Pangilinan J."/>
            <person name="LaButti K."/>
            <person name="Riley R."/>
            <person name="Lipzen A."/>
            <person name="Clum A."/>
            <person name="Drula E."/>
            <person name="Henrissat B."/>
            <person name="Kohler A."/>
            <person name="Grigoriev I.V."/>
            <person name="Martin F.M."/>
            <person name="Hacquard S."/>
        </authorList>
    </citation>
    <scope>NUCLEOTIDE SEQUENCE [LARGE SCALE GENOMIC DNA]</scope>
    <source>
        <strain evidence="3 4">MPI-CAGE-CH-0241</strain>
    </source>
</reference>
<dbReference type="EMBL" id="JAGPYM010000074">
    <property type="protein sequence ID" value="KAH6869336.1"/>
    <property type="molecule type" value="Genomic_DNA"/>
</dbReference>
<accession>A0A9P9AI65</accession>